<accession>A0A545UAM8</accession>
<dbReference type="Proteomes" id="UP000315439">
    <property type="component" value="Unassembled WGS sequence"/>
</dbReference>
<dbReference type="InterPro" id="IPR011604">
    <property type="entry name" value="PDDEXK-like_dom_sf"/>
</dbReference>
<evidence type="ECO:0000259" key="1">
    <source>
        <dbReference type="Pfam" id="PF12705"/>
    </source>
</evidence>
<proteinExistence type="predicted"/>
<dbReference type="InterPro" id="IPR038726">
    <property type="entry name" value="PDDEXK_AddAB-type"/>
</dbReference>
<dbReference type="Gene3D" id="3.90.320.10">
    <property type="match status" value="1"/>
</dbReference>
<organism evidence="2 3">
    <name type="scientific">Aliikangiella coralliicola</name>
    <dbReference type="NCBI Taxonomy" id="2592383"/>
    <lineage>
        <taxon>Bacteria</taxon>
        <taxon>Pseudomonadati</taxon>
        <taxon>Pseudomonadota</taxon>
        <taxon>Gammaproteobacteria</taxon>
        <taxon>Oceanospirillales</taxon>
        <taxon>Pleioneaceae</taxon>
        <taxon>Aliikangiella</taxon>
    </lineage>
</organism>
<dbReference type="RefSeq" id="WP_142932447.1">
    <property type="nucleotide sequence ID" value="NZ_ML660166.1"/>
</dbReference>
<dbReference type="AlphaFoldDB" id="A0A545UAM8"/>
<dbReference type="OrthoDB" id="9761147at2"/>
<dbReference type="EMBL" id="VIKS01000010">
    <property type="protein sequence ID" value="TQV86524.1"/>
    <property type="molecule type" value="Genomic_DNA"/>
</dbReference>
<dbReference type="InterPro" id="IPR027417">
    <property type="entry name" value="P-loop_NTPase"/>
</dbReference>
<gene>
    <name evidence="2" type="ORF">FLL46_16580</name>
</gene>
<comment type="caution">
    <text evidence="2">The sequence shown here is derived from an EMBL/GenBank/DDBJ whole genome shotgun (WGS) entry which is preliminary data.</text>
</comment>
<evidence type="ECO:0000313" key="2">
    <source>
        <dbReference type="EMBL" id="TQV86524.1"/>
    </source>
</evidence>
<reference evidence="2 3" key="1">
    <citation type="submission" date="2019-07" db="EMBL/GenBank/DDBJ databases">
        <title>Draft genome for Aliikangiella sp. M105.</title>
        <authorList>
            <person name="Wang G."/>
        </authorList>
    </citation>
    <scope>NUCLEOTIDE SEQUENCE [LARGE SCALE GENOMIC DNA]</scope>
    <source>
        <strain evidence="2 3">M105</strain>
    </source>
</reference>
<dbReference type="Pfam" id="PF12705">
    <property type="entry name" value="PDDEXK_1"/>
    <property type="match status" value="1"/>
</dbReference>
<dbReference type="InterPro" id="IPR019925">
    <property type="entry name" value="DNA_repair_protein_predicted"/>
</dbReference>
<sequence>MPISINYDELATLVDDSTLILTPNSRTQGAVVVGALKNEAERQVVRAPDVLSLSQWLQNLWQEISFIESIPSIIGNLELKTWLKEQIANTDNWQLTNELGVAEKALEAYRNLIQWELCIDDIEQAEVPEHHYFIRWSKQLESFLQDKALIPEFAITNFVLDRLDLVTDRLPTKIVLVGFNQLTPAEKSLFKKCQSFNIEVNEFTAKCSADKVSRIEVLDFRQEVEIAAAIARDSAADSSTTSVAVVVNQLASHLDLVHQIFSDYFQPDESLPWNSLKKCQYNVSAGQPIQQMPMVSAAVKIISFQSSGLDLQSLLFIKNTPYINWGAEEGSIKRFLYQQGLLAYAKYSYHYLINAIDQSPESSKLSVLRQRIDELQNRQNYSRTMTAWGDFWNSVLRQWGWCHEYDFDEAEQKLLVEFKALIKQTSKLAIVYKKVKVNLAREFLLQLLKQTAFQLPSDRTNVHVLGVLEASGLVFDKTILVGFNRDNWPQKVKSNPFLPIAFQQANAMPSCSAEREFEYAQSLSQSLLQSASQIWITESVAADDELSTASPFFIRFPTEENINAQILEPLLPVTPDYHWRYDDNVELPAGKISGGAYLLGQYASCPFKAMARFQFQLRGTQQQVKGIEAKTKGAWLHRSMELLWDELKTQAKLLSLSPTEIKQQVARILETSKSEFESELFASAPAEIIDIEYQKLISQICEWLELEKTRKPFEVETEVDKSLRLGQLEFKFRVDRIDRITNDSEQQSGSIEIIDYKTGQTDFKKWLGKRPEEAQMPAYVLACSDEMIESLSYAKIKTGEISISGVWFNEQKSNQKSDDKADETTYRFLEKGLGQEKDKTKYLQSNAELIDRSASLAQQWKRNLEALVEKISSGDMPVSPKSRTESCRYCEFSAFCRISETQPEAEELTVSDTGKSKSSDE</sequence>
<protein>
    <recommendedName>
        <fullName evidence="1">PD-(D/E)XK endonuclease-like domain-containing protein</fullName>
    </recommendedName>
</protein>
<dbReference type="NCBIfam" id="TIGR03623">
    <property type="entry name" value="probable DNA repair protein"/>
    <property type="match status" value="1"/>
</dbReference>
<dbReference type="SUPFAM" id="SSF52540">
    <property type="entry name" value="P-loop containing nucleoside triphosphate hydrolases"/>
    <property type="match status" value="1"/>
</dbReference>
<keyword evidence="3" id="KW-1185">Reference proteome</keyword>
<evidence type="ECO:0000313" key="3">
    <source>
        <dbReference type="Proteomes" id="UP000315439"/>
    </source>
</evidence>
<feature type="domain" description="PD-(D/E)XK endonuclease-like" evidence="1">
    <location>
        <begin position="601"/>
        <end position="897"/>
    </location>
</feature>
<name>A0A545UAM8_9GAMM</name>